<dbReference type="InterPro" id="IPR054256">
    <property type="entry name" value="DUF6987"/>
</dbReference>
<gene>
    <name evidence="3" type="ORF">FIBSPDRAFT_1039909</name>
</gene>
<reference evidence="3 4" key="1">
    <citation type="journal article" date="2016" name="Mol. Biol. Evol.">
        <title>Comparative Genomics of Early-Diverging Mushroom-Forming Fungi Provides Insights into the Origins of Lignocellulose Decay Capabilities.</title>
        <authorList>
            <person name="Nagy L.G."/>
            <person name="Riley R."/>
            <person name="Tritt A."/>
            <person name="Adam C."/>
            <person name="Daum C."/>
            <person name="Floudas D."/>
            <person name="Sun H."/>
            <person name="Yadav J.S."/>
            <person name="Pangilinan J."/>
            <person name="Larsson K.H."/>
            <person name="Matsuura K."/>
            <person name="Barry K."/>
            <person name="Labutti K."/>
            <person name="Kuo R."/>
            <person name="Ohm R.A."/>
            <person name="Bhattacharya S.S."/>
            <person name="Shirouzu T."/>
            <person name="Yoshinaga Y."/>
            <person name="Martin F.M."/>
            <person name="Grigoriev I.V."/>
            <person name="Hibbett D.S."/>
        </authorList>
    </citation>
    <scope>NUCLEOTIDE SEQUENCE [LARGE SCALE GENOMIC DNA]</scope>
    <source>
        <strain evidence="3 4">CBS 109695</strain>
    </source>
</reference>
<dbReference type="EMBL" id="KV417506">
    <property type="protein sequence ID" value="KZP27918.1"/>
    <property type="molecule type" value="Genomic_DNA"/>
</dbReference>
<dbReference type="Pfam" id="PF22485">
    <property type="entry name" value="DUF6987"/>
    <property type="match status" value="1"/>
</dbReference>
<dbReference type="PANTHER" id="PTHR39461:SF1">
    <property type="entry name" value="LEA DOMAIN PROTEIN (AFU_ORTHOLOGUE AFUA_8G04920)"/>
    <property type="match status" value="1"/>
</dbReference>
<dbReference type="Proteomes" id="UP000076532">
    <property type="component" value="Unassembled WGS sequence"/>
</dbReference>
<feature type="domain" description="DUF6987" evidence="2">
    <location>
        <begin position="14"/>
        <end position="207"/>
    </location>
</feature>
<evidence type="ECO:0000313" key="3">
    <source>
        <dbReference type="EMBL" id="KZP27918.1"/>
    </source>
</evidence>
<evidence type="ECO:0000313" key="4">
    <source>
        <dbReference type="Proteomes" id="UP000076532"/>
    </source>
</evidence>
<dbReference type="OrthoDB" id="3937590at2759"/>
<keyword evidence="4" id="KW-1185">Reference proteome</keyword>
<sequence length="213" mass="23529">MSSTKSVPFAAERTPEDRNQDSKLAERLALLIDDANSRVAPLCKQIRTHIENMEAREDEDKNEDELVRAVRPLVEQVDKVLNETNGMIKFADPDKRLSRQAKRNMTDHKATHEEQWLADALKVMVEEVNGTIDWAKDKLESFPKAKRDLGPLFDALGQPITQIVGGVAMLLAGVLNLLNKAVSGLGLNCLLEGILAATGLNKMYKGLMGQVGL</sequence>
<evidence type="ECO:0000256" key="1">
    <source>
        <dbReference type="SAM" id="MobiDB-lite"/>
    </source>
</evidence>
<feature type="compositionally biased region" description="Basic and acidic residues" evidence="1">
    <location>
        <begin position="13"/>
        <end position="22"/>
    </location>
</feature>
<name>A0A166R5A6_9AGAM</name>
<protein>
    <recommendedName>
        <fullName evidence="2">DUF6987 domain-containing protein</fullName>
    </recommendedName>
</protein>
<proteinExistence type="predicted"/>
<dbReference type="STRING" id="436010.A0A166R5A6"/>
<evidence type="ECO:0000259" key="2">
    <source>
        <dbReference type="Pfam" id="PF22485"/>
    </source>
</evidence>
<accession>A0A166R5A6</accession>
<dbReference type="PANTHER" id="PTHR39461">
    <property type="entry name" value="LEA DOMAIN PROTEIN (AFU_ORTHOLOGUE AFUA_8G04920)"/>
    <property type="match status" value="1"/>
</dbReference>
<feature type="region of interest" description="Disordered" evidence="1">
    <location>
        <begin position="1"/>
        <end position="22"/>
    </location>
</feature>
<dbReference type="AlphaFoldDB" id="A0A166R5A6"/>
<organism evidence="3 4">
    <name type="scientific">Athelia psychrophila</name>
    <dbReference type="NCBI Taxonomy" id="1759441"/>
    <lineage>
        <taxon>Eukaryota</taxon>
        <taxon>Fungi</taxon>
        <taxon>Dikarya</taxon>
        <taxon>Basidiomycota</taxon>
        <taxon>Agaricomycotina</taxon>
        <taxon>Agaricomycetes</taxon>
        <taxon>Agaricomycetidae</taxon>
        <taxon>Atheliales</taxon>
        <taxon>Atheliaceae</taxon>
        <taxon>Athelia</taxon>
    </lineage>
</organism>